<dbReference type="AlphaFoldDB" id="A0A4C1YIM8"/>
<dbReference type="Proteomes" id="UP000299102">
    <property type="component" value="Unassembled WGS sequence"/>
</dbReference>
<evidence type="ECO:0000313" key="3">
    <source>
        <dbReference type="Proteomes" id="UP000299102"/>
    </source>
</evidence>
<keyword evidence="3" id="KW-1185">Reference proteome</keyword>
<proteinExistence type="predicted"/>
<name>A0A4C1YIM8_EUMVA</name>
<dbReference type="EMBL" id="BGZK01001282">
    <property type="protein sequence ID" value="GBP76241.1"/>
    <property type="molecule type" value="Genomic_DNA"/>
</dbReference>
<organism evidence="2 3">
    <name type="scientific">Eumeta variegata</name>
    <name type="common">Bagworm moth</name>
    <name type="synonym">Eumeta japonica</name>
    <dbReference type="NCBI Taxonomy" id="151549"/>
    <lineage>
        <taxon>Eukaryota</taxon>
        <taxon>Metazoa</taxon>
        <taxon>Ecdysozoa</taxon>
        <taxon>Arthropoda</taxon>
        <taxon>Hexapoda</taxon>
        <taxon>Insecta</taxon>
        <taxon>Pterygota</taxon>
        <taxon>Neoptera</taxon>
        <taxon>Endopterygota</taxon>
        <taxon>Lepidoptera</taxon>
        <taxon>Glossata</taxon>
        <taxon>Ditrysia</taxon>
        <taxon>Tineoidea</taxon>
        <taxon>Psychidae</taxon>
        <taxon>Oiketicinae</taxon>
        <taxon>Eumeta</taxon>
    </lineage>
</organism>
<accession>A0A4C1YIM8</accession>
<gene>
    <name evidence="2" type="ORF">EVAR_61911_1</name>
</gene>
<evidence type="ECO:0000256" key="1">
    <source>
        <dbReference type="SAM" id="SignalP"/>
    </source>
</evidence>
<protein>
    <submittedName>
        <fullName evidence="2">Uncharacterized protein</fullName>
    </submittedName>
</protein>
<feature type="chain" id="PRO_5020026336" evidence="1">
    <location>
        <begin position="17"/>
        <end position="132"/>
    </location>
</feature>
<feature type="signal peptide" evidence="1">
    <location>
        <begin position="1"/>
        <end position="16"/>
    </location>
</feature>
<sequence>MSVTLLILIPIRNSLLTPVPFSISMSDPALESALHPALYSDIAHGRARGGAVGGCAGAHAAAVTTITCYKTAAEAVSGFSASRELRAIKVNTSVHRIRDDENFIVLQSYRTSGATEGSRRLSGTQSETESEV</sequence>
<reference evidence="2 3" key="1">
    <citation type="journal article" date="2019" name="Commun. Biol.">
        <title>The bagworm genome reveals a unique fibroin gene that provides high tensile strength.</title>
        <authorList>
            <person name="Kono N."/>
            <person name="Nakamura H."/>
            <person name="Ohtoshi R."/>
            <person name="Tomita M."/>
            <person name="Numata K."/>
            <person name="Arakawa K."/>
        </authorList>
    </citation>
    <scope>NUCLEOTIDE SEQUENCE [LARGE SCALE GENOMIC DNA]</scope>
</reference>
<comment type="caution">
    <text evidence="2">The sequence shown here is derived from an EMBL/GenBank/DDBJ whole genome shotgun (WGS) entry which is preliminary data.</text>
</comment>
<evidence type="ECO:0000313" key="2">
    <source>
        <dbReference type="EMBL" id="GBP76241.1"/>
    </source>
</evidence>
<keyword evidence="1" id="KW-0732">Signal</keyword>